<accession>A0A2D1TWN4</accession>
<evidence type="ECO:0000313" key="3">
    <source>
        <dbReference type="EMBL" id="ATP53726.1"/>
    </source>
</evidence>
<feature type="transmembrane region" description="Helical" evidence="1">
    <location>
        <begin position="267"/>
        <end position="285"/>
    </location>
</feature>
<keyword evidence="3" id="KW-0808">Transferase</keyword>
<dbReference type="PANTHER" id="PTHR23028:SF53">
    <property type="entry name" value="ACYL_TRANSF_3 DOMAIN-CONTAINING PROTEIN"/>
    <property type="match status" value="1"/>
</dbReference>
<protein>
    <submittedName>
        <fullName evidence="3">Acyltransferase</fullName>
    </submittedName>
</protein>
<sequence>MLRTIMQKGLTSAPLSTIAVGHENNLALIRLICAFGVIVSHSYALIGGINHSEKDLLSTITSDSLGYGAFAVGVFFLFGGYLIAGSAERSKTFTSFIKKRILRIIPELTFLVLMLAFVIGPLASSLPPAQYFTNPSLPVFLLNIALIPVHCLPGLFNSNPYPNVVDGSLWTLPVEFSCYLLVFLSFKLTHFDRNKYLKLSAPIALLVLIYFIILYPYQISVVRPVLLYWIGTTAYVFKDSIHIPKPLALGSFFVFCISLPIGWSDATMLACFPIFMAWLAFSVKASKASLLLNKLELSYGVYLWGWPVGQLAVLLHPNISVEVLALTTIIFSLIMGFMGQILASNLVNTIQRKQAN</sequence>
<keyword evidence="1" id="KW-0812">Transmembrane</keyword>
<feature type="transmembrane region" description="Helical" evidence="1">
    <location>
        <begin position="196"/>
        <end position="215"/>
    </location>
</feature>
<feature type="transmembrane region" description="Helical" evidence="1">
    <location>
        <begin position="167"/>
        <end position="184"/>
    </location>
</feature>
<keyword evidence="1" id="KW-1133">Transmembrane helix</keyword>
<feature type="domain" description="Acyltransferase 3" evidence="2">
    <location>
        <begin position="26"/>
        <end position="332"/>
    </location>
</feature>
<dbReference type="GO" id="GO:0000271">
    <property type="term" value="P:polysaccharide biosynthetic process"/>
    <property type="evidence" value="ECO:0007669"/>
    <property type="project" value="TreeGrafter"/>
</dbReference>
<feature type="transmembrane region" description="Helical" evidence="1">
    <location>
        <begin position="297"/>
        <end position="317"/>
    </location>
</feature>
<gene>
    <name evidence="3" type="ORF">CSV91_03765</name>
</gene>
<dbReference type="EMBL" id="CP024160">
    <property type="protein sequence ID" value="ATP53726.1"/>
    <property type="molecule type" value="Genomic_DNA"/>
</dbReference>
<feature type="transmembrane region" description="Helical" evidence="1">
    <location>
        <begin position="66"/>
        <end position="84"/>
    </location>
</feature>
<feature type="transmembrane region" description="Helical" evidence="1">
    <location>
        <begin position="104"/>
        <end position="123"/>
    </location>
</feature>
<dbReference type="PANTHER" id="PTHR23028">
    <property type="entry name" value="ACETYLTRANSFERASE"/>
    <property type="match status" value="1"/>
</dbReference>
<reference evidence="3 4" key="1">
    <citation type="submission" date="2017-10" db="EMBL/GenBank/DDBJ databases">
        <title>Complete genome sequence of Collinsella aerofaciens isolated from the gut of a healthy adult Indian.</title>
        <authorList>
            <person name="Bag S."/>
            <person name="Ghosh T.S."/>
            <person name="Das B."/>
        </authorList>
    </citation>
    <scope>NUCLEOTIDE SEQUENCE [LARGE SCALE GENOMIC DNA]</scope>
    <source>
        <strain evidence="4">indica</strain>
    </source>
</reference>
<dbReference type="KEGG" id="caer:CSV91_03765"/>
<proteinExistence type="predicted"/>
<dbReference type="GO" id="GO:0016747">
    <property type="term" value="F:acyltransferase activity, transferring groups other than amino-acyl groups"/>
    <property type="evidence" value="ECO:0007669"/>
    <property type="project" value="InterPro"/>
</dbReference>
<organism evidence="3 4">
    <name type="scientific">Collinsella aerofaciens</name>
    <dbReference type="NCBI Taxonomy" id="74426"/>
    <lineage>
        <taxon>Bacteria</taxon>
        <taxon>Bacillati</taxon>
        <taxon>Actinomycetota</taxon>
        <taxon>Coriobacteriia</taxon>
        <taxon>Coriobacteriales</taxon>
        <taxon>Coriobacteriaceae</taxon>
        <taxon>Collinsella</taxon>
    </lineage>
</organism>
<name>A0A2D1TWN4_9ACTN</name>
<dbReference type="InterPro" id="IPR002656">
    <property type="entry name" value="Acyl_transf_3_dom"/>
</dbReference>
<dbReference type="AlphaFoldDB" id="A0A2D1TWN4"/>
<feature type="transmembrane region" description="Helical" evidence="1">
    <location>
        <begin position="323"/>
        <end position="343"/>
    </location>
</feature>
<dbReference type="GO" id="GO:0016020">
    <property type="term" value="C:membrane"/>
    <property type="evidence" value="ECO:0007669"/>
    <property type="project" value="TreeGrafter"/>
</dbReference>
<dbReference type="Proteomes" id="UP000225608">
    <property type="component" value="Chromosome"/>
</dbReference>
<evidence type="ECO:0000259" key="2">
    <source>
        <dbReference type="Pfam" id="PF01757"/>
    </source>
</evidence>
<keyword evidence="3" id="KW-0012">Acyltransferase</keyword>
<keyword evidence="1" id="KW-0472">Membrane</keyword>
<dbReference type="InterPro" id="IPR050879">
    <property type="entry name" value="Acyltransferase_3"/>
</dbReference>
<feature type="transmembrane region" description="Helical" evidence="1">
    <location>
        <begin position="27"/>
        <end position="46"/>
    </location>
</feature>
<evidence type="ECO:0000256" key="1">
    <source>
        <dbReference type="SAM" id="Phobius"/>
    </source>
</evidence>
<dbReference type="Pfam" id="PF01757">
    <property type="entry name" value="Acyl_transf_3"/>
    <property type="match status" value="1"/>
</dbReference>
<evidence type="ECO:0000313" key="4">
    <source>
        <dbReference type="Proteomes" id="UP000225608"/>
    </source>
</evidence>